<dbReference type="PANTHER" id="PTHR46300">
    <property type="entry name" value="P450, PUTATIVE (EUROFUNG)-RELATED-RELATED"/>
    <property type="match status" value="1"/>
</dbReference>
<comment type="similarity">
    <text evidence="1 6">Belongs to the cytochrome P450 family.</text>
</comment>
<evidence type="ECO:0000256" key="6">
    <source>
        <dbReference type="RuleBase" id="RU000461"/>
    </source>
</evidence>
<keyword evidence="5 6" id="KW-0349">Heme</keyword>
<dbReference type="GO" id="GO:0016705">
    <property type="term" value="F:oxidoreductase activity, acting on paired donors, with incorporation or reduction of molecular oxygen"/>
    <property type="evidence" value="ECO:0007669"/>
    <property type="project" value="InterPro"/>
</dbReference>
<dbReference type="Gene3D" id="1.10.630.10">
    <property type="entry name" value="Cytochrome P450"/>
    <property type="match status" value="1"/>
</dbReference>
<comment type="cofactor">
    <cofactor evidence="5">
        <name>heme</name>
        <dbReference type="ChEBI" id="CHEBI:30413"/>
    </cofactor>
</comment>
<dbReference type="PROSITE" id="PS00086">
    <property type="entry name" value="CYTOCHROME_P450"/>
    <property type="match status" value="1"/>
</dbReference>
<keyword evidence="2 5" id="KW-0479">Metal-binding</keyword>
<dbReference type="Proteomes" id="UP000799779">
    <property type="component" value="Unassembled WGS sequence"/>
</dbReference>
<dbReference type="PANTHER" id="PTHR46300:SF9">
    <property type="entry name" value="P450, PUTATIVE-RELATED"/>
    <property type="match status" value="1"/>
</dbReference>
<dbReference type="EMBL" id="ML977561">
    <property type="protein sequence ID" value="KAF2005829.1"/>
    <property type="molecule type" value="Genomic_DNA"/>
</dbReference>
<protein>
    <submittedName>
        <fullName evidence="8">Cytochrome P450</fullName>
    </submittedName>
</protein>
<dbReference type="PRINTS" id="PR00463">
    <property type="entry name" value="EP450I"/>
</dbReference>
<dbReference type="InterPro" id="IPR036396">
    <property type="entry name" value="Cyt_P450_sf"/>
</dbReference>
<keyword evidence="6" id="KW-0503">Monooxygenase</keyword>
<evidence type="ECO:0000256" key="2">
    <source>
        <dbReference type="ARBA" id="ARBA00022723"/>
    </source>
</evidence>
<dbReference type="SUPFAM" id="SSF48264">
    <property type="entry name" value="Cytochrome P450"/>
    <property type="match status" value="1"/>
</dbReference>
<evidence type="ECO:0000256" key="4">
    <source>
        <dbReference type="ARBA" id="ARBA00023004"/>
    </source>
</evidence>
<evidence type="ECO:0000313" key="9">
    <source>
        <dbReference type="Proteomes" id="UP000799779"/>
    </source>
</evidence>
<keyword evidence="7" id="KW-0472">Membrane</keyword>
<feature type="binding site" description="axial binding residue" evidence="5">
    <location>
        <position position="451"/>
    </location>
    <ligand>
        <name>heme</name>
        <dbReference type="ChEBI" id="CHEBI:30413"/>
    </ligand>
    <ligandPart>
        <name>Fe</name>
        <dbReference type="ChEBI" id="CHEBI:18248"/>
    </ligandPart>
</feature>
<evidence type="ECO:0000256" key="3">
    <source>
        <dbReference type="ARBA" id="ARBA00023002"/>
    </source>
</evidence>
<evidence type="ECO:0000256" key="1">
    <source>
        <dbReference type="ARBA" id="ARBA00010617"/>
    </source>
</evidence>
<keyword evidence="9" id="KW-1185">Reference proteome</keyword>
<dbReference type="GO" id="GO:0004497">
    <property type="term" value="F:monooxygenase activity"/>
    <property type="evidence" value="ECO:0007669"/>
    <property type="project" value="UniProtKB-KW"/>
</dbReference>
<dbReference type="Pfam" id="PF00067">
    <property type="entry name" value="p450"/>
    <property type="match status" value="1"/>
</dbReference>
<sequence>MPSQDSALGAVLRSISPKEAVILVVGLIGIVLALEAYKTNIPYIRGLPSVPSRLPFIGHLYKLGGRSGRNDATVFSEWARKVGSPVYQCVLGNQRTVVVCDWATMYELWVGQSHALIDRPHQPGFVDKLGIDLTGFPMTDQVRKCRAAGMRALAKPSWPKYYHLLEPSSAKFISEVLHKSNSGKAPLDLYAHLRQIVFDLCLSLTYGARFGAVDDSFMLSFIQSINSVSAVRSSTKPFSHFVPLLRIIPESSSQTMAAEKVRRKHRDALYTSYQERVSRGETVDCIVSMLNEDGLTEEEVHGTCISLLQAAPDTVASGVYQAVAWLSSPEGRTTQQRALDAILEAYDGDRTKAWKMAFREERVPLVASLCAETLRFFTFAPYATPRRSTSDIRMPNGALVPKGTTFIMNAQEVNHDVEKFGADTWSFNPDRFLDAKPGLPHVAFGAGSRICPAVAISNRLIRALVTRLMLAFDMEASAEPGRKPNNHPINFSHVVDELVAHPDFYDCHFKARDAAWLEGVVGEEQAAARR</sequence>
<accession>A0A6A5WYH6</accession>
<keyword evidence="7" id="KW-1133">Transmembrane helix</keyword>
<name>A0A6A5WYH6_9PLEO</name>
<feature type="transmembrane region" description="Helical" evidence="7">
    <location>
        <begin position="20"/>
        <end position="37"/>
    </location>
</feature>
<dbReference type="InterPro" id="IPR002401">
    <property type="entry name" value="Cyt_P450_E_grp-I"/>
</dbReference>
<dbReference type="InterPro" id="IPR001128">
    <property type="entry name" value="Cyt_P450"/>
</dbReference>
<dbReference type="GO" id="GO:0005506">
    <property type="term" value="F:iron ion binding"/>
    <property type="evidence" value="ECO:0007669"/>
    <property type="project" value="InterPro"/>
</dbReference>
<evidence type="ECO:0000313" key="8">
    <source>
        <dbReference type="EMBL" id="KAF2005829.1"/>
    </source>
</evidence>
<dbReference type="InterPro" id="IPR050364">
    <property type="entry name" value="Cytochrome_P450_fung"/>
</dbReference>
<evidence type="ECO:0000256" key="7">
    <source>
        <dbReference type="SAM" id="Phobius"/>
    </source>
</evidence>
<dbReference type="GO" id="GO:0020037">
    <property type="term" value="F:heme binding"/>
    <property type="evidence" value="ECO:0007669"/>
    <property type="project" value="InterPro"/>
</dbReference>
<gene>
    <name evidence="8" type="ORF">P154DRAFT_570560</name>
</gene>
<keyword evidence="7" id="KW-0812">Transmembrane</keyword>
<proteinExistence type="inferred from homology"/>
<keyword evidence="4 5" id="KW-0408">Iron</keyword>
<keyword evidence="3 6" id="KW-0560">Oxidoreductase</keyword>
<organism evidence="8 9">
    <name type="scientific">Amniculicola lignicola CBS 123094</name>
    <dbReference type="NCBI Taxonomy" id="1392246"/>
    <lineage>
        <taxon>Eukaryota</taxon>
        <taxon>Fungi</taxon>
        <taxon>Dikarya</taxon>
        <taxon>Ascomycota</taxon>
        <taxon>Pezizomycotina</taxon>
        <taxon>Dothideomycetes</taxon>
        <taxon>Pleosporomycetidae</taxon>
        <taxon>Pleosporales</taxon>
        <taxon>Amniculicolaceae</taxon>
        <taxon>Amniculicola</taxon>
    </lineage>
</organism>
<dbReference type="AlphaFoldDB" id="A0A6A5WYH6"/>
<reference evidence="8" key="1">
    <citation type="journal article" date="2020" name="Stud. Mycol.">
        <title>101 Dothideomycetes genomes: a test case for predicting lifestyles and emergence of pathogens.</title>
        <authorList>
            <person name="Haridas S."/>
            <person name="Albert R."/>
            <person name="Binder M."/>
            <person name="Bloem J."/>
            <person name="Labutti K."/>
            <person name="Salamov A."/>
            <person name="Andreopoulos B."/>
            <person name="Baker S."/>
            <person name="Barry K."/>
            <person name="Bills G."/>
            <person name="Bluhm B."/>
            <person name="Cannon C."/>
            <person name="Castanera R."/>
            <person name="Culley D."/>
            <person name="Daum C."/>
            <person name="Ezra D."/>
            <person name="Gonzalez J."/>
            <person name="Henrissat B."/>
            <person name="Kuo A."/>
            <person name="Liang C."/>
            <person name="Lipzen A."/>
            <person name="Lutzoni F."/>
            <person name="Magnuson J."/>
            <person name="Mondo S."/>
            <person name="Nolan M."/>
            <person name="Ohm R."/>
            <person name="Pangilinan J."/>
            <person name="Park H.-J."/>
            <person name="Ramirez L."/>
            <person name="Alfaro M."/>
            <person name="Sun H."/>
            <person name="Tritt A."/>
            <person name="Yoshinaga Y."/>
            <person name="Zwiers L.-H."/>
            <person name="Turgeon B."/>
            <person name="Goodwin S."/>
            <person name="Spatafora J."/>
            <person name="Crous P."/>
            <person name="Grigoriev I."/>
        </authorList>
    </citation>
    <scope>NUCLEOTIDE SEQUENCE</scope>
    <source>
        <strain evidence="8">CBS 123094</strain>
    </source>
</reference>
<dbReference type="OrthoDB" id="1055148at2759"/>
<evidence type="ECO:0000256" key="5">
    <source>
        <dbReference type="PIRSR" id="PIRSR602401-1"/>
    </source>
</evidence>
<dbReference type="InterPro" id="IPR017972">
    <property type="entry name" value="Cyt_P450_CS"/>
</dbReference>